<comment type="similarity">
    <text evidence="12">Belongs to the carbohydrate kinase PfkB family. Ribokinase subfamily.</text>
</comment>
<dbReference type="InterPro" id="IPR011611">
    <property type="entry name" value="PfkB_dom"/>
</dbReference>
<evidence type="ECO:0000256" key="13">
    <source>
        <dbReference type="PIRNR" id="PIRNR000535"/>
    </source>
</evidence>
<sequence>MKTKYMQGTVHSQKEGGKRVKKILVIGSLNMDCMIETHHMPKPGETVLGNSVTLIPGGKGANQAYAAGKLGGRIGMIGAVGDDAYGRRLKGNLEDAGVNTECVEIICGGTTGQAFITVDEDGENAIIVIQGTNRDVTRDRVQKFAEKIRDSDIIVMQMEIPASTVEYVKDMAVEMGKTVIIDPAPAQRELPDSFWKGVDYIKPNESELEILTGRKIRTKQDIRDGARMMLDKGVKGVIVTLGEDGCMLVTENGEKSFETTKVKAVDTTAAGDSFTAAFAVALSEGKDCEEAIRFGQKASAVAVTRKGAQTSMPSRSEITN</sequence>
<evidence type="ECO:0000256" key="5">
    <source>
        <dbReference type="ARBA" id="ARBA00022723"/>
    </source>
</evidence>
<dbReference type="HAMAP" id="MF_01987">
    <property type="entry name" value="Ribokinase"/>
    <property type="match status" value="1"/>
</dbReference>
<comment type="catalytic activity">
    <reaction evidence="13">
        <text>D-tagatofuranose 6-phosphate + ATP = D-tagatofuranose 1,6-bisphosphate + ADP + H(+)</text>
        <dbReference type="Rhea" id="RHEA:12420"/>
        <dbReference type="ChEBI" id="CHEBI:15378"/>
        <dbReference type="ChEBI" id="CHEBI:30616"/>
        <dbReference type="ChEBI" id="CHEBI:58694"/>
        <dbReference type="ChEBI" id="CHEBI:58695"/>
        <dbReference type="ChEBI" id="CHEBI:456216"/>
        <dbReference type="EC" id="2.7.1.144"/>
    </reaction>
</comment>
<feature type="binding site" evidence="12">
    <location>
        <position position="204"/>
    </location>
    <ligand>
        <name>ATP</name>
        <dbReference type="ChEBI" id="CHEBI:30616"/>
    </ligand>
</feature>
<dbReference type="CDD" id="cd01174">
    <property type="entry name" value="ribokinase"/>
    <property type="match status" value="1"/>
</dbReference>
<dbReference type="EMBL" id="JACJKS010000005">
    <property type="protein sequence ID" value="MBM6947939.1"/>
    <property type="molecule type" value="Genomic_DNA"/>
</dbReference>
<dbReference type="SUPFAM" id="SSF53613">
    <property type="entry name" value="Ribokinase-like"/>
    <property type="match status" value="1"/>
</dbReference>
<dbReference type="InterPro" id="IPR011877">
    <property type="entry name" value="Ribokinase"/>
</dbReference>
<evidence type="ECO:0000256" key="11">
    <source>
        <dbReference type="ARBA" id="ARBA00023277"/>
    </source>
</evidence>
<feature type="binding site" evidence="12">
    <location>
        <position position="268"/>
    </location>
    <ligand>
        <name>K(+)</name>
        <dbReference type="ChEBI" id="CHEBI:29103"/>
    </ligand>
</feature>
<dbReference type="EC" id="2.7.1.15" evidence="2 12"/>
<dbReference type="GO" id="GO:0004747">
    <property type="term" value="F:ribokinase activity"/>
    <property type="evidence" value="ECO:0007669"/>
    <property type="project" value="UniProtKB-UniRule"/>
</dbReference>
<evidence type="ECO:0000256" key="4">
    <source>
        <dbReference type="ARBA" id="ARBA00022679"/>
    </source>
</evidence>
<dbReference type="AlphaFoldDB" id="A0A938X9X8"/>
<feature type="binding site" evidence="12">
    <location>
        <begin position="30"/>
        <end position="32"/>
    </location>
    <ligand>
        <name>substrate</name>
    </ligand>
</feature>
<feature type="binding site" evidence="12">
    <location>
        <begin position="58"/>
        <end position="62"/>
    </location>
    <ligand>
        <name>substrate</name>
    </ligand>
</feature>
<comment type="cofactor">
    <cofactor evidence="12">
        <name>Mg(2+)</name>
        <dbReference type="ChEBI" id="CHEBI:18420"/>
    </cofactor>
    <text evidence="12">Requires a divalent cation, most likely magnesium in vivo, as an electrophilic catalyst to aid phosphoryl group transfer. It is the chelate of the metal and the nucleotide that is the actual substrate.</text>
</comment>
<dbReference type="PIRSF" id="PIRSF000535">
    <property type="entry name" value="1PFK/6PFK/LacC"/>
    <property type="match status" value="1"/>
</dbReference>
<feature type="binding site" evidence="12">
    <location>
        <position position="311"/>
    </location>
    <ligand>
        <name>K(+)</name>
        <dbReference type="ChEBI" id="CHEBI:29103"/>
    </ligand>
</feature>
<organism evidence="15 16">
    <name type="scientific">Mordavella massiliensis</name>
    <dbReference type="NCBI Taxonomy" id="1871024"/>
    <lineage>
        <taxon>Bacteria</taxon>
        <taxon>Bacillati</taxon>
        <taxon>Bacillota</taxon>
        <taxon>Clostridia</taxon>
        <taxon>Eubacteriales</taxon>
        <taxon>Clostridiaceae</taxon>
        <taxon>Mordavella</taxon>
    </lineage>
</organism>
<dbReference type="Proteomes" id="UP000705508">
    <property type="component" value="Unassembled WGS sequence"/>
</dbReference>
<dbReference type="InterPro" id="IPR017583">
    <property type="entry name" value="Tagatose/fructose_Pkinase"/>
</dbReference>
<comment type="subcellular location">
    <subcellularLocation>
        <location evidence="12">Cytoplasm</location>
    </subcellularLocation>
</comment>
<dbReference type="InterPro" id="IPR002173">
    <property type="entry name" value="Carboh/pur_kinase_PfkB_CS"/>
</dbReference>
<keyword evidence="13" id="KW-0423">Lactose metabolism</keyword>
<dbReference type="InterPro" id="IPR002139">
    <property type="entry name" value="Ribo/fructo_kinase"/>
</dbReference>
<reference evidence="15" key="1">
    <citation type="submission" date="2020-08" db="EMBL/GenBank/DDBJ databases">
        <authorList>
            <person name="Cejkova D."/>
            <person name="Kubasova T."/>
            <person name="Jahodarova E."/>
            <person name="Rychlik I."/>
        </authorList>
    </citation>
    <scope>NUCLEOTIDE SEQUENCE</scope>
    <source>
        <strain evidence="15">An582</strain>
    </source>
</reference>
<keyword evidence="4 12" id="KW-0808">Transferase</keyword>
<reference evidence="15" key="2">
    <citation type="journal article" date="2021" name="Sci. Rep.">
        <title>The distribution of antibiotic resistance genes in chicken gut microbiota commensals.</title>
        <authorList>
            <person name="Juricova H."/>
            <person name="Matiasovicova J."/>
            <person name="Kubasova T."/>
            <person name="Cejkova D."/>
            <person name="Rychlik I."/>
        </authorList>
    </citation>
    <scope>NUCLEOTIDE SEQUENCE</scope>
    <source>
        <strain evidence="15">An582</strain>
    </source>
</reference>
<evidence type="ECO:0000256" key="8">
    <source>
        <dbReference type="ARBA" id="ARBA00022840"/>
    </source>
</evidence>
<dbReference type="PROSITE" id="PS00584">
    <property type="entry name" value="PFKB_KINASES_2"/>
    <property type="match status" value="1"/>
</dbReference>
<dbReference type="Pfam" id="PF00294">
    <property type="entry name" value="PfkB"/>
    <property type="match status" value="1"/>
</dbReference>
<proteinExistence type="inferred from homology"/>
<evidence type="ECO:0000256" key="3">
    <source>
        <dbReference type="ARBA" id="ARBA00016943"/>
    </source>
</evidence>
<keyword evidence="7 12" id="KW-0418">Kinase</keyword>
<evidence type="ECO:0000256" key="1">
    <source>
        <dbReference type="ARBA" id="ARBA00005380"/>
    </source>
</evidence>
<comment type="catalytic activity">
    <reaction evidence="12">
        <text>D-ribose + ATP = D-ribose 5-phosphate + ADP + H(+)</text>
        <dbReference type="Rhea" id="RHEA:13697"/>
        <dbReference type="ChEBI" id="CHEBI:15378"/>
        <dbReference type="ChEBI" id="CHEBI:30616"/>
        <dbReference type="ChEBI" id="CHEBI:47013"/>
        <dbReference type="ChEBI" id="CHEBI:78346"/>
        <dbReference type="ChEBI" id="CHEBI:456216"/>
        <dbReference type="EC" id="2.7.1.15"/>
    </reaction>
</comment>
<accession>A0A938X9X8</accession>
<keyword evidence="8 12" id="KW-0067">ATP-binding</keyword>
<comment type="caution">
    <text evidence="15">The sequence shown here is derived from an EMBL/GenBank/DDBJ whole genome shotgun (WGS) entry which is preliminary data.</text>
</comment>
<feature type="domain" description="Carbohydrate kinase PfkB" evidence="14">
    <location>
        <begin position="21"/>
        <end position="314"/>
    </location>
</feature>
<dbReference type="GO" id="GO:0019303">
    <property type="term" value="P:D-ribose catabolic process"/>
    <property type="evidence" value="ECO:0007669"/>
    <property type="project" value="UniProtKB-UniRule"/>
</dbReference>
<feature type="binding site" evidence="12">
    <location>
        <position position="272"/>
    </location>
    <ligand>
        <name>substrate</name>
    </ligand>
</feature>
<dbReference type="GO" id="GO:0005524">
    <property type="term" value="F:ATP binding"/>
    <property type="evidence" value="ECO:0007669"/>
    <property type="project" value="UniProtKB-UniRule"/>
</dbReference>
<keyword evidence="11 12" id="KW-0119">Carbohydrate metabolism</keyword>
<dbReference type="Gene3D" id="3.40.1190.20">
    <property type="match status" value="1"/>
</dbReference>
<evidence type="ECO:0000313" key="15">
    <source>
        <dbReference type="EMBL" id="MBM6947939.1"/>
    </source>
</evidence>
<keyword evidence="6 12" id="KW-0547">Nucleotide-binding</keyword>
<comment type="subunit">
    <text evidence="12">Homodimer.</text>
</comment>
<feature type="binding site" evidence="12">
    <location>
        <position position="307"/>
    </location>
    <ligand>
        <name>K(+)</name>
        <dbReference type="ChEBI" id="CHEBI:29103"/>
    </ligand>
</feature>
<feature type="active site" description="Proton acceptor" evidence="12">
    <location>
        <position position="272"/>
    </location>
</feature>
<name>A0A938X9X8_9CLOT</name>
<protein>
    <recommendedName>
        <fullName evidence="3 12">Ribokinase</fullName>
        <shortName evidence="12">RK</shortName>
        <ecNumber evidence="2 12">2.7.1.15</ecNumber>
    </recommendedName>
</protein>
<evidence type="ECO:0000256" key="7">
    <source>
        <dbReference type="ARBA" id="ARBA00022777"/>
    </source>
</evidence>
<dbReference type="PANTHER" id="PTHR10584">
    <property type="entry name" value="SUGAR KINASE"/>
    <property type="match status" value="1"/>
</dbReference>
<comment type="similarity">
    <text evidence="13">Belongs to the carbohydrate kinase PfkB family. LacC subfamily.</text>
</comment>
<feature type="binding site" evidence="12">
    <location>
        <position position="302"/>
    </location>
    <ligand>
        <name>K(+)</name>
        <dbReference type="ChEBI" id="CHEBI:29103"/>
    </ligand>
</feature>
<dbReference type="InterPro" id="IPR029056">
    <property type="entry name" value="Ribokinase-like"/>
</dbReference>
<comment type="caution">
    <text evidence="12">Lacks conserved residue(s) required for the propagation of feature annotation.</text>
</comment>
<dbReference type="NCBIfam" id="TIGR02152">
    <property type="entry name" value="D_ribokin_bact"/>
    <property type="match status" value="1"/>
</dbReference>
<dbReference type="GO" id="GO:0005829">
    <property type="term" value="C:cytosol"/>
    <property type="evidence" value="ECO:0007669"/>
    <property type="project" value="TreeGrafter"/>
</dbReference>
<feature type="binding site" evidence="12">
    <location>
        <begin position="271"/>
        <end position="272"/>
    </location>
    <ligand>
        <name>ATP</name>
        <dbReference type="ChEBI" id="CHEBI:30616"/>
    </ligand>
</feature>
<evidence type="ECO:0000256" key="9">
    <source>
        <dbReference type="ARBA" id="ARBA00022842"/>
    </source>
</evidence>
<feature type="binding site" evidence="12">
    <location>
        <position position="266"/>
    </location>
    <ligand>
        <name>K(+)</name>
        <dbReference type="ChEBI" id="CHEBI:29103"/>
    </ligand>
</feature>
<keyword evidence="9 12" id="KW-0460">Magnesium</keyword>
<comment type="pathway">
    <text evidence="12">Carbohydrate metabolism; D-ribose degradation; D-ribose 5-phosphate from beta-D-ribopyranose: step 2/2.</text>
</comment>
<keyword evidence="10 12" id="KW-0630">Potassium</keyword>
<evidence type="ECO:0000256" key="10">
    <source>
        <dbReference type="ARBA" id="ARBA00022958"/>
    </source>
</evidence>
<dbReference type="GO" id="GO:0005988">
    <property type="term" value="P:lactose metabolic process"/>
    <property type="evidence" value="ECO:0007669"/>
    <property type="project" value="UniProtKB-KW"/>
</dbReference>
<comment type="pathway">
    <text evidence="13">Carbohydrate metabolism; D-tagatose 6-phosphate degradation; D-glyceraldehyde 3-phosphate and glycerone phosphate from D-tagatose 6-phosphate: step 1/2.</text>
</comment>
<keyword evidence="5 12" id="KW-0479">Metal-binding</keyword>
<comment type="activity regulation">
    <text evidence="12">Activated by a monovalent cation that binds near, but not in, the active site. The most likely occupant of the site in vivo is potassium. Ion binding induces a conformational change that may alter substrate affinity.</text>
</comment>
<feature type="binding site" evidence="12">
    <location>
        <begin position="240"/>
        <end position="245"/>
    </location>
    <ligand>
        <name>ATP</name>
        <dbReference type="ChEBI" id="CHEBI:30616"/>
    </ligand>
</feature>
<keyword evidence="12" id="KW-0963">Cytoplasm</keyword>
<evidence type="ECO:0000256" key="12">
    <source>
        <dbReference type="HAMAP-Rule" id="MF_01987"/>
    </source>
</evidence>
<evidence type="ECO:0000259" key="14">
    <source>
        <dbReference type="Pfam" id="PF00294"/>
    </source>
</evidence>
<comment type="similarity">
    <text evidence="1">Belongs to the carbohydrate kinase pfkB family.</text>
</comment>
<dbReference type="PANTHER" id="PTHR10584:SF166">
    <property type="entry name" value="RIBOKINASE"/>
    <property type="match status" value="1"/>
</dbReference>
<gene>
    <name evidence="12 15" type="primary">rbsK</name>
    <name evidence="15" type="ORF">H6A20_04570</name>
</gene>
<comment type="function">
    <text evidence="12">Catalyzes the phosphorylation of ribose at O-5 in a reaction requiring ATP and magnesium. The resulting D-ribose-5-phosphate can then be used either for sythesis of nucleotides, histidine, and tryptophan, or as a component of the pentose phosphate pathway.</text>
</comment>
<feature type="binding site" evidence="12">
    <location>
        <position position="305"/>
    </location>
    <ligand>
        <name>K(+)</name>
        <dbReference type="ChEBI" id="CHEBI:29103"/>
    </ligand>
</feature>
<dbReference type="GO" id="GO:0009024">
    <property type="term" value="F:tagatose-6-phosphate kinase activity"/>
    <property type="evidence" value="ECO:0007669"/>
    <property type="project" value="UniProtKB-EC"/>
</dbReference>
<dbReference type="GO" id="GO:0046872">
    <property type="term" value="F:metal ion binding"/>
    <property type="evidence" value="ECO:0007669"/>
    <property type="project" value="UniProtKB-KW"/>
</dbReference>
<dbReference type="PRINTS" id="PR00990">
    <property type="entry name" value="RIBOKINASE"/>
</dbReference>
<evidence type="ECO:0000256" key="6">
    <source>
        <dbReference type="ARBA" id="ARBA00022741"/>
    </source>
</evidence>
<evidence type="ECO:0000256" key="2">
    <source>
        <dbReference type="ARBA" id="ARBA00012035"/>
    </source>
</evidence>
<feature type="binding site" evidence="12">
    <location>
        <position position="159"/>
    </location>
    <ligand>
        <name>substrate</name>
    </ligand>
</feature>
<evidence type="ECO:0000313" key="16">
    <source>
        <dbReference type="Proteomes" id="UP000705508"/>
    </source>
</evidence>